<dbReference type="GO" id="GO:1901135">
    <property type="term" value="P:carbohydrate derivative metabolic process"/>
    <property type="evidence" value="ECO:0007669"/>
    <property type="project" value="InterPro"/>
</dbReference>
<evidence type="ECO:0000256" key="2">
    <source>
        <dbReference type="ARBA" id="ARBA00023125"/>
    </source>
</evidence>
<dbReference type="Gene3D" id="3.40.50.10490">
    <property type="entry name" value="Glucose-6-phosphate isomerase like protein, domain 1"/>
    <property type="match status" value="1"/>
</dbReference>
<comment type="caution">
    <text evidence="6">The sequence shown here is derived from an EMBL/GenBank/DDBJ whole genome shotgun (WGS) entry which is preliminary data.</text>
</comment>
<dbReference type="GO" id="GO:0003677">
    <property type="term" value="F:DNA binding"/>
    <property type="evidence" value="ECO:0007669"/>
    <property type="project" value="UniProtKB-KW"/>
</dbReference>
<sequence length="273" mass="30819">MDNNILLQIQNKYLSFSEKERMIADYIIQHSSTLKNININDLAEKTNTSNSTITRFCKKIGCKSFIEMKMQLCASNATENNAATDDIFQEVYSYYNTTISGTNKILDKEIILKFVEEVKKANRIFIYGFGSSGLTAFEMKYRLQRMGMIVDAVTDPHIMAMNSSLLTKDDMVIGISNSGTTVEVIKGLKEAKRKEAFVLVITSFDDSPINKYADLSIITYNTKFVGEKNFINSQLSTIYLIDILSLLLLGDKELSSSMNKTLEAVDRYRKADG</sequence>
<feature type="domain" description="SIS" evidence="5">
    <location>
        <begin position="114"/>
        <end position="254"/>
    </location>
</feature>
<evidence type="ECO:0000256" key="1">
    <source>
        <dbReference type="ARBA" id="ARBA00023015"/>
    </source>
</evidence>
<dbReference type="InterPro" id="IPR009057">
    <property type="entry name" value="Homeodomain-like_sf"/>
</dbReference>
<dbReference type="RefSeq" id="WP_222704842.1">
    <property type="nucleotide sequence ID" value="NZ_CABKTM010000075.1"/>
</dbReference>
<reference evidence="6" key="1">
    <citation type="submission" date="2022-07" db="EMBL/GenBank/DDBJ databases">
        <title>Enhanced cultured diversity of the mouse gut microbiota enables custom-made synthetic communities.</title>
        <authorList>
            <person name="Afrizal A."/>
        </authorList>
    </citation>
    <scope>NUCLEOTIDE SEQUENCE</scope>
    <source>
        <strain evidence="6">DSM 29482</strain>
    </source>
</reference>
<dbReference type="InterPro" id="IPR035472">
    <property type="entry name" value="RpiR-like_SIS"/>
</dbReference>
<dbReference type="InterPro" id="IPR047640">
    <property type="entry name" value="RpiR-like"/>
</dbReference>
<gene>
    <name evidence="6" type="ORF">NSA23_09785</name>
</gene>
<name>A0A9X2S756_9FIRM</name>
<keyword evidence="7" id="KW-1185">Reference proteome</keyword>
<dbReference type="PANTHER" id="PTHR30514">
    <property type="entry name" value="GLUCOKINASE"/>
    <property type="match status" value="1"/>
</dbReference>
<dbReference type="CDD" id="cd05013">
    <property type="entry name" value="SIS_RpiR"/>
    <property type="match status" value="1"/>
</dbReference>
<dbReference type="InterPro" id="IPR001347">
    <property type="entry name" value="SIS_dom"/>
</dbReference>
<dbReference type="AlphaFoldDB" id="A0A9X2S756"/>
<evidence type="ECO:0000259" key="5">
    <source>
        <dbReference type="PROSITE" id="PS51464"/>
    </source>
</evidence>
<dbReference type="InterPro" id="IPR036388">
    <property type="entry name" value="WH-like_DNA-bd_sf"/>
</dbReference>
<keyword evidence="1" id="KW-0805">Transcription regulation</keyword>
<evidence type="ECO:0000313" key="6">
    <source>
        <dbReference type="EMBL" id="MCR2044402.1"/>
    </source>
</evidence>
<feature type="domain" description="HTH rpiR-type" evidence="4">
    <location>
        <begin position="3"/>
        <end position="79"/>
    </location>
</feature>
<dbReference type="Proteomes" id="UP001142078">
    <property type="component" value="Unassembled WGS sequence"/>
</dbReference>
<proteinExistence type="predicted"/>
<dbReference type="PROSITE" id="PS51071">
    <property type="entry name" value="HTH_RPIR"/>
    <property type="match status" value="1"/>
</dbReference>
<dbReference type="Pfam" id="PF01380">
    <property type="entry name" value="SIS"/>
    <property type="match status" value="1"/>
</dbReference>
<protein>
    <submittedName>
        <fullName evidence="6">MurR/RpiR family transcriptional regulator</fullName>
    </submittedName>
</protein>
<dbReference type="Pfam" id="PF01418">
    <property type="entry name" value="HTH_6"/>
    <property type="match status" value="1"/>
</dbReference>
<dbReference type="InterPro" id="IPR046348">
    <property type="entry name" value="SIS_dom_sf"/>
</dbReference>
<dbReference type="Gene3D" id="1.10.10.10">
    <property type="entry name" value="Winged helix-like DNA-binding domain superfamily/Winged helix DNA-binding domain"/>
    <property type="match status" value="1"/>
</dbReference>
<evidence type="ECO:0000256" key="3">
    <source>
        <dbReference type="ARBA" id="ARBA00023163"/>
    </source>
</evidence>
<dbReference type="PANTHER" id="PTHR30514:SF21">
    <property type="entry name" value="RPIR-FAMILY TRANSCRIPTIONAL REGULATOR"/>
    <property type="match status" value="1"/>
</dbReference>
<dbReference type="GO" id="GO:0097367">
    <property type="term" value="F:carbohydrate derivative binding"/>
    <property type="evidence" value="ECO:0007669"/>
    <property type="project" value="InterPro"/>
</dbReference>
<dbReference type="PROSITE" id="PS51464">
    <property type="entry name" value="SIS"/>
    <property type="match status" value="1"/>
</dbReference>
<keyword evidence="2" id="KW-0238">DNA-binding</keyword>
<organism evidence="6 7">
    <name type="scientific">Anaerosalibacter massiliensis</name>
    <dbReference type="NCBI Taxonomy" id="1347392"/>
    <lineage>
        <taxon>Bacteria</taxon>
        <taxon>Bacillati</taxon>
        <taxon>Bacillota</taxon>
        <taxon>Tissierellia</taxon>
        <taxon>Tissierellales</taxon>
        <taxon>Sporanaerobacteraceae</taxon>
        <taxon>Anaerosalibacter</taxon>
    </lineage>
</organism>
<keyword evidence="3" id="KW-0804">Transcription</keyword>
<dbReference type="GO" id="GO:0003700">
    <property type="term" value="F:DNA-binding transcription factor activity"/>
    <property type="evidence" value="ECO:0007669"/>
    <property type="project" value="InterPro"/>
</dbReference>
<dbReference type="SUPFAM" id="SSF46689">
    <property type="entry name" value="Homeodomain-like"/>
    <property type="match status" value="1"/>
</dbReference>
<accession>A0A9X2S756</accession>
<dbReference type="InterPro" id="IPR000281">
    <property type="entry name" value="HTH_RpiR"/>
</dbReference>
<dbReference type="EMBL" id="JANJZL010000006">
    <property type="protein sequence ID" value="MCR2044402.1"/>
    <property type="molecule type" value="Genomic_DNA"/>
</dbReference>
<dbReference type="SUPFAM" id="SSF53697">
    <property type="entry name" value="SIS domain"/>
    <property type="match status" value="1"/>
</dbReference>
<evidence type="ECO:0000259" key="4">
    <source>
        <dbReference type="PROSITE" id="PS51071"/>
    </source>
</evidence>
<evidence type="ECO:0000313" key="7">
    <source>
        <dbReference type="Proteomes" id="UP001142078"/>
    </source>
</evidence>